<dbReference type="EMBL" id="MK388129">
    <property type="protein sequence ID" value="QAV40488.1"/>
    <property type="molecule type" value="Genomic_DNA"/>
</dbReference>
<evidence type="ECO:0000313" key="47">
    <source>
        <dbReference type="Proteomes" id="UP000096711"/>
    </source>
</evidence>
<dbReference type="EMBL" id="MK388116">
    <property type="protein sequence ID" value="QAV38291.1"/>
    <property type="molecule type" value="Genomic_DNA"/>
</dbReference>
<evidence type="ECO:0000313" key="43">
    <source>
        <dbReference type="EMBL" id="QAV42685.1"/>
    </source>
</evidence>
<dbReference type="Proteomes" id="UP000291608">
    <property type="component" value="Segment"/>
</dbReference>
<evidence type="ECO:0000313" key="50">
    <source>
        <dbReference type="Proteomes" id="UP000291083"/>
    </source>
</evidence>
<dbReference type="EMBL" id="MK388102">
    <property type="protein sequence ID" value="QAV35925.1"/>
    <property type="molecule type" value="Genomic_DNA"/>
</dbReference>
<dbReference type="Proteomes" id="UP000293058">
    <property type="component" value="Genome"/>
</dbReference>
<evidence type="ECO:0000313" key="25">
    <source>
        <dbReference type="EMBL" id="QAV38967.1"/>
    </source>
</evidence>
<dbReference type="EMBL" id="MK388105">
    <property type="protein sequence ID" value="QAV36432.1"/>
    <property type="molecule type" value="Genomic_DNA"/>
</dbReference>
<dbReference type="Proteomes" id="UP000291087">
    <property type="component" value="Segment"/>
</dbReference>
<dbReference type="Proteomes" id="UP000160630">
    <property type="component" value="Segment"/>
</dbReference>
<evidence type="ECO:0000313" key="38">
    <source>
        <dbReference type="EMBL" id="QAV41840.1"/>
    </source>
</evidence>
<evidence type="ECO:0000313" key="30">
    <source>
        <dbReference type="EMBL" id="QAV39812.1"/>
    </source>
</evidence>
<dbReference type="Proteomes" id="UP000293046">
    <property type="component" value="Segment"/>
</dbReference>
<dbReference type="EMBL" id="MK388114">
    <property type="protein sequence ID" value="QAV37953.1"/>
    <property type="molecule type" value="Genomic_DNA"/>
</dbReference>
<dbReference type="Proteomes" id="UP000292598">
    <property type="component" value="Segment"/>
</dbReference>
<dbReference type="EMBL" id="MK388111">
    <property type="protein sequence ID" value="QAV37446.1"/>
    <property type="molecule type" value="Genomic_DNA"/>
</dbReference>
<sequence length="75" mass="8848">MSWYAKYSVTLDPPKKCSKCLANLFDYITEDSNTIKMVLESQPNKLKVLKEFLSAIRNKEFIYKILDEEVRRVLT</sequence>
<dbReference type="Proteomes" id="UP000291290">
    <property type="component" value="Segment"/>
</dbReference>
<evidence type="ECO:0000313" key="34">
    <source>
        <dbReference type="EMBL" id="QAV41164.1"/>
    </source>
</evidence>
<dbReference type="EMBL" id="MK388127">
    <property type="protein sequence ID" value="QAV40150.1"/>
    <property type="molecule type" value="Genomic_DNA"/>
</dbReference>
<evidence type="ECO:0000313" key="1">
    <source>
        <dbReference type="EMBL" id="ACB28714.1"/>
    </source>
</evidence>
<dbReference type="EMBL" id="MK388104">
    <property type="protein sequence ID" value="QAV36263.1"/>
    <property type="molecule type" value="Genomic_DNA"/>
</dbReference>
<evidence type="ECO:0000313" key="33">
    <source>
        <dbReference type="EMBL" id="QAV40319.1"/>
    </source>
</evidence>
<reference evidence="2 48" key="2">
    <citation type="journal article" date="2011" name="Emerg. Infect. Dis.">
        <title>Genome sequence of SG33 strain and recombination between wild-type and vaccine myxoma viruses.</title>
        <authorList>
            <person name="Camus-Bouclainville C."/>
            <person name="Gretillat M."/>
            <person name="Py R."/>
            <person name="Gelfi J."/>
            <person name="Guerin J.L."/>
            <person name="Bertagnoli S."/>
        </authorList>
    </citation>
    <scope>NUCLEOTIDE SEQUENCE [LARGE SCALE GENOMIC DNA]</scope>
    <source>
        <strain evidence="2">SG33</strain>
    </source>
</reference>
<dbReference type="Proteomes" id="UP000292322">
    <property type="component" value="Segment"/>
</dbReference>
<dbReference type="EMBL" id="MK388117">
    <property type="protein sequence ID" value="QAV38460.1"/>
    <property type="molecule type" value="Genomic_DNA"/>
</dbReference>
<evidence type="ECO:0000313" key="23">
    <source>
        <dbReference type="EMBL" id="QAV38629.1"/>
    </source>
</evidence>
<evidence type="ECO:0000313" key="15">
    <source>
        <dbReference type="EMBL" id="QAV36939.1"/>
    </source>
</evidence>
<dbReference type="Proteomes" id="UP000294008">
    <property type="component" value="Genome"/>
</dbReference>
<dbReference type="Proteomes" id="UP000293894">
    <property type="component" value="Genome"/>
</dbReference>
<dbReference type="Proteomes" id="UP000291978">
    <property type="component" value="Segment"/>
</dbReference>
<dbReference type="Proteomes" id="UP000292684">
    <property type="component" value="Segment"/>
</dbReference>
<dbReference type="Proteomes" id="UP000294984">
    <property type="component" value="Genome"/>
</dbReference>
<dbReference type="Proteomes" id="UP000291628">
    <property type="component" value="Segment"/>
</dbReference>
<dbReference type="Proteomes" id="UP000294706">
    <property type="component" value="Segment"/>
</dbReference>
<dbReference type="Proteomes" id="UP000292450">
    <property type="component" value="Segment"/>
</dbReference>
<dbReference type="EMBL" id="MK836424">
    <property type="protein sequence ID" value="QCO69473.1"/>
    <property type="molecule type" value="Genomic_DNA"/>
</dbReference>
<dbReference type="EMBL" id="MK388124">
    <property type="protein sequence ID" value="QAV39643.1"/>
    <property type="molecule type" value="Genomic_DNA"/>
</dbReference>
<dbReference type="Proteomes" id="UP000293753">
    <property type="component" value="Genome"/>
</dbReference>
<dbReference type="EMBL" id="EU552530">
    <property type="protein sequence ID" value="ACB28714.1"/>
    <property type="molecule type" value="Genomic_DNA"/>
</dbReference>
<dbReference type="Proteomes" id="UP000096711">
    <property type="component" value="Segment"/>
</dbReference>
<evidence type="ECO:0000313" key="6">
    <source>
        <dbReference type="EMBL" id="QAV34742.1"/>
    </source>
</evidence>
<dbReference type="Proteomes" id="UP000158288">
    <property type="component" value="Segment"/>
</dbReference>
<reference evidence="50 51" key="4">
    <citation type="journal article" date="2019" name="J. Virol.">
        <title>Punctuated evolution of myxoma virus: rapid and disjunct evolution of a recent viral lineage in Australia.</title>
        <authorList>
            <person name="Eden J.-S."/>
            <person name="Kerr P.J."/>
            <person name="Holmes E.C."/>
        </authorList>
    </citation>
    <scope>NUCLEOTIDE SEQUENCE [LARGE SCALE GENOMIC DNA]</scope>
    <source>
        <strain evidence="9">Aust/ACT/Acton/04-2014</strain>
        <strain evidence="18">Aust/ACT/Acton/07-2008</strain>
        <strain evidence="16">Aust/ACT/Acton/08-2014</strain>
        <strain evidence="15">Aust/ACT/Acton/12-2012</strain>
        <strain evidence="14">Aust/ACT/Mulligans Flat</strain>
        <strain evidence="6">Aust/ACT/Mulligans Flat/04-2013/1</strain>
        <strain evidence="4">Aust/ACT/Mulligans Flat/04-2013/2</strain>
        <strain evidence="30">Aust/ACT/Symonston/01-2016</strain>
        <strain evidence="12">Aust/NSW/Avenel/11-1990</strain>
        <strain evidence="27">Aust/NSW/Bluegums/04-2015</strain>
        <strain evidence="22">Aust/NSW/Carwoola/12-2014</strain>
        <strain evidence="23">Aust/NSW/Deniliquin/02-2015</strain>
        <strain evidence="7">Aust/NSW/Euchareena</strain>
        <strain evidence="26">Aust/NSW/Murrumbateman/10-2014</strain>
        <strain evidence="28">Aust/SA/ABC Range/12-2014</strain>
        <strain evidence="11">Aust/SA/Adelaide Hills/05-2012</strain>
        <strain evidence="41">Aust/SA/Brooklyn Park/05-2016</strain>
        <strain evidence="5">Aust/SA/Coomandook/12-2013</strain>
        <strain evidence="40">Aust/SA/Echunga/05-2016</strain>
        <strain evidence="34">Aust/SA/Flinders Ranges/12-2015/1</strain>
        <strain evidence="35">Aust/SA/Flinders Ranges/12-2015/2</strain>
        <strain evidence="37">Aust/SA/Kangarilla/09-2015</strain>
        <strain evidence="42">Aust/SA/Lameroo/04-2016</strain>
        <strain evidence="19">Aust/SA/Monarto Zoo/11-2013</strain>
        <strain evidence="24">Aust/SA/Mt Gambier/01-2015</strain>
        <strain evidence="44">Aust/SA/Mt Gambier/03-2015</strain>
        <strain evidence="36">Aust/SA/Mt Gambier/09-2015</strain>
        <strain evidence="43">Aust/SA/Olympic Dam/08-2015</strain>
        <strain evidence="45">Aust/SA/Port Augusta/10-2014</strain>
        <strain evidence="31">Aust/SA/Pukatja/03-2016</strain>
        <strain evidence="25">Aust/SA/Qualco/01-2015</strain>
        <strain evidence="32">Aust/SA/Quorn/03-2016</strain>
        <strain evidence="33">Aust/SA/Sandy Creek/04-2016</strain>
        <strain evidence="38">Aust/SA/Stewarts Range Rd/09-2015</strain>
        <strain evidence="8">Aust/SA/Turretfield</strain>
        <strain evidence="39">Aust/SA/Waterfall Gully/09-2015</strain>
        <strain evidence="29">Aust/SA/Wilpena/11-2014</strain>
        <strain evidence="13">Aust/Vic/Hattah/10-2012</strain>
        <strain evidence="17">Aust/Vic/Hoppers Crossing/03-2012</strain>
        <strain evidence="10">Aust/Vic/Wonga Park/03-2012</strain>
        <strain evidence="21">MYXV/AUS/1949</strain>
        <strain evidence="20">SLS/AUS/1956</strain>
    </source>
</reference>
<dbReference type="EMBL" id="MK388120">
    <property type="protein sequence ID" value="QAV38967.1"/>
    <property type="molecule type" value="Genomic_DNA"/>
</dbReference>
<dbReference type="EMBL" id="MK388095">
    <property type="protein sequence ID" value="QAV34742.1"/>
    <property type="molecule type" value="Genomic_DNA"/>
</dbReference>
<evidence type="ECO:0000313" key="16">
    <source>
        <dbReference type="EMBL" id="QAV37277.1"/>
    </source>
</evidence>
<dbReference type="OrthoDB" id="22105at10239"/>
<dbReference type="InterPro" id="IPR007952">
    <property type="entry name" value="Poxvirus_A2.5L"/>
</dbReference>
<dbReference type="EMBL" id="MK388136">
    <property type="protein sequence ID" value="QAV41671.1"/>
    <property type="molecule type" value="Genomic_DNA"/>
</dbReference>
<dbReference type="EMBL" id="MK388101">
    <property type="protein sequence ID" value="QAV35756.1"/>
    <property type="molecule type" value="Genomic_DNA"/>
</dbReference>
<evidence type="ECO:0000313" key="42">
    <source>
        <dbReference type="EMBL" id="QAV42516.1"/>
    </source>
</evidence>
<evidence type="ECO:0000313" key="4">
    <source>
        <dbReference type="EMBL" id="QAV34404.1"/>
    </source>
</evidence>
<evidence type="ECO:0000313" key="44">
    <source>
        <dbReference type="EMBL" id="QAV42854.1"/>
    </source>
</evidence>
<dbReference type="Proteomes" id="UP000291100">
    <property type="component" value="Genome"/>
</dbReference>
<dbReference type="EMBL" id="MK388128">
    <property type="protein sequence ID" value="QAV40319.1"/>
    <property type="molecule type" value="Genomic_DNA"/>
</dbReference>
<evidence type="ECO:0000313" key="17">
    <source>
        <dbReference type="EMBL" id="QAV37446.1"/>
    </source>
</evidence>
<evidence type="ECO:0000313" key="9">
    <source>
        <dbReference type="EMBL" id="QAV35249.1"/>
    </source>
</evidence>
<evidence type="ECO:0000313" key="24">
    <source>
        <dbReference type="EMBL" id="QAV38798.1"/>
    </source>
</evidence>
<evidence type="ECO:0000313" key="20">
    <source>
        <dbReference type="EMBL" id="QAV38122.1"/>
    </source>
</evidence>
<evidence type="ECO:0000313" key="31">
    <source>
        <dbReference type="EMBL" id="QAV39981.1"/>
    </source>
</evidence>
<dbReference type="EMBL" id="MK388118">
    <property type="protein sequence ID" value="QAV38629.1"/>
    <property type="molecule type" value="Genomic_DNA"/>
</dbReference>
<dbReference type="EMBL" id="MK388099">
    <property type="protein sequence ID" value="QAV35418.1"/>
    <property type="molecule type" value="Genomic_DNA"/>
</dbReference>
<evidence type="ECO:0000313" key="32">
    <source>
        <dbReference type="EMBL" id="QAV40150.1"/>
    </source>
</evidence>
<evidence type="ECO:0000313" key="45">
    <source>
        <dbReference type="EMBL" id="QAV43023.1"/>
    </source>
</evidence>
<evidence type="ECO:0000313" key="8">
    <source>
        <dbReference type="EMBL" id="QAV35080.1"/>
    </source>
</evidence>
<protein>
    <submittedName>
        <fullName evidence="46">M091L</fullName>
    </submittedName>
    <submittedName>
        <fullName evidence="2">M91L</fullName>
    </submittedName>
</protein>
<dbReference type="EMBL" id="JX565566">
    <property type="protein sequence ID" value="AFU77692.1"/>
    <property type="molecule type" value="Genomic_DNA"/>
</dbReference>
<evidence type="ECO:0000313" key="52">
    <source>
        <dbReference type="Proteomes" id="UP000299834"/>
    </source>
</evidence>
<dbReference type="Proteomes" id="UP000291211">
    <property type="component" value="Genome"/>
</dbReference>
<evidence type="ECO:0000313" key="19">
    <source>
        <dbReference type="EMBL" id="QAV37953.1"/>
    </source>
</evidence>
<evidence type="ECO:0000313" key="27">
    <source>
        <dbReference type="EMBL" id="QAV39305.1"/>
    </source>
</evidence>
<evidence type="ECO:0000313" key="2">
    <source>
        <dbReference type="EMBL" id="ADK63731.1"/>
    </source>
</evidence>
<dbReference type="EMBL" id="MK388140">
    <property type="protein sequence ID" value="QAV42347.1"/>
    <property type="molecule type" value="Genomic_DNA"/>
</dbReference>
<dbReference type="Proteomes" id="UP000291566">
    <property type="component" value="Segment"/>
</dbReference>
<dbReference type="EMBL" id="MK388106">
    <property type="protein sequence ID" value="QAV36601.1"/>
    <property type="molecule type" value="Genomic_DNA"/>
</dbReference>
<dbReference type="EMBL" id="MK388123">
    <property type="protein sequence ID" value="QAV39474.1"/>
    <property type="molecule type" value="Genomic_DNA"/>
</dbReference>
<evidence type="ECO:0000313" key="49">
    <source>
        <dbReference type="Proteomes" id="UP000160630"/>
    </source>
</evidence>
<dbReference type="EMBL" id="MK388103">
    <property type="protein sequence ID" value="QAV36094.1"/>
    <property type="molecule type" value="Genomic_DNA"/>
</dbReference>
<dbReference type="EMBL" id="MK388110">
    <property type="protein sequence ID" value="QAV37277.1"/>
    <property type="molecule type" value="Genomic_DNA"/>
</dbReference>
<dbReference type="Proteomes" id="UP000291093">
    <property type="component" value="Segment"/>
</dbReference>
<dbReference type="Proteomes" id="UP000294127">
    <property type="component" value="Segment"/>
</dbReference>
<dbReference type="EMBL" id="MK388142">
    <property type="protein sequence ID" value="QAV42685.1"/>
    <property type="molecule type" value="Genomic_DNA"/>
</dbReference>
<dbReference type="EMBL" id="MK388139">
    <property type="protein sequence ID" value="QAV42178.1"/>
    <property type="molecule type" value="Genomic_DNA"/>
</dbReference>
<dbReference type="EMBL" id="MK388125">
    <property type="protein sequence ID" value="QAV39812.1"/>
    <property type="molecule type" value="Genomic_DNA"/>
</dbReference>
<reference evidence="3 47" key="3">
    <citation type="journal article" date="2012" name="PLoS Pathog.">
        <title>Evolutionary history and attenuation of myxoma virus on two continents.</title>
        <authorList>
            <person name="Kerr P.J."/>
            <person name="Ghedin E."/>
            <person name="Depasse J.V."/>
            <person name="Fitch A."/>
            <person name="Cattadori I.M."/>
            <person name="Hudson P.J."/>
            <person name="Tscharke D.C."/>
            <person name="Read A.F."/>
            <person name="Holmes E.C."/>
        </authorList>
    </citation>
    <scope>NUCLEOTIDE SEQUENCE [LARGE SCALE GENOMIC DNA]</scope>
    <source>
        <strain evidence="3">England/Cornwall/4-54/1</strain>
    </source>
</reference>
<dbReference type="Proteomes" id="UP000291454">
    <property type="component" value="Genome"/>
</dbReference>
<dbReference type="EMBL" id="MK388134">
    <property type="protein sequence ID" value="QAV41333.1"/>
    <property type="molecule type" value="Genomic_DNA"/>
</dbReference>
<dbReference type="Proteomes" id="UP000292524">
    <property type="component" value="Genome"/>
</dbReference>
<dbReference type="EMBL" id="MK388100">
    <property type="protein sequence ID" value="QAV35587.1"/>
    <property type="molecule type" value="Genomic_DNA"/>
</dbReference>
<dbReference type="Proteomes" id="UP000293298">
    <property type="component" value="Segment"/>
</dbReference>
<evidence type="ECO:0000313" key="35">
    <source>
        <dbReference type="EMBL" id="QAV41333.1"/>
    </source>
</evidence>
<dbReference type="Proteomes" id="UP000294048">
    <property type="component" value="Segment"/>
</dbReference>
<dbReference type="EMBL" id="MK388141">
    <property type="protein sequence ID" value="QAV42516.1"/>
    <property type="molecule type" value="Genomic_DNA"/>
</dbReference>
<dbReference type="EMBL" id="MK388144">
    <property type="protein sequence ID" value="QAV43023.1"/>
    <property type="molecule type" value="Genomic_DNA"/>
</dbReference>
<dbReference type="Proteomes" id="UP000293947">
    <property type="component" value="Genome"/>
</dbReference>
<dbReference type="EMBL" id="MK388115">
    <property type="protein sequence ID" value="QAV38122.1"/>
    <property type="molecule type" value="Genomic_DNA"/>
</dbReference>
<evidence type="ECO:0000313" key="36">
    <source>
        <dbReference type="EMBL" id="QAV41502.1"/>
    </source>
</evidence>
<dbReference type="Proteomes" id="UP000293069">
    <property type="component" value="Segment"/>
</dbReference>
<dbReference type="Proteomes" id="UP000292368">
    <property type="component" value="Segment"/>
</dbReference>
<organism evidence="2 48">
    <name type="scientific">Myxoma virus</name>
    <dbReference type="NCBI Taxonomy" id="10273"/>
    <lineage>
        <taxon>Viruses</taxon>
        <taxon>Varidnaviria</taxon>
        <taxon>Bamfordvirae</taxon>
        <taxon>Nucleocytoviricota</taxon>
        <taxon>Pokkesviricetes</taxon>
        <taxon>Chitovirales</taxon>
        <taxon>Poxviridae</taxon>
        <taxon>Chordopoxvirinae</taxon>
        <taxon>Leporipoxvirus</taxon>
        <taxon>Leporipoxvirus myxoma</taxon>
    </lineage>
</organism>
<dbReference type="Proteomes" id="UP000294249">
    <property type="component" value="Segment"/>
</dbReference>
<evidence type="ECO:0000313" key="37">
    <source>
        <dbReference type="EMBL" id="QAV41671.1"/>
    </source>
</evidence>
<dbReference type="Proteomes" id="UP000293733">
    <property type="component" value="Segment"/>
</dbReference>
<dbReference type="Proteomes" id="UP000293012">
    <property type="component" value="Segment"/>
</dbReference>
<reference evidence="46 52" key="5">
    <citation type="submission" date="2019-04" db="EMBL/GenBank/DDBJ databases">
        <title>Identification of a recombinant Myxoma virus infecting Iberian hare.</title>
        <authorList>
            <person name="Agueda-Pinto A."/>
            <person name="Lemos de Matos A."/>
            <person name="Abrantes M."/>
            <person name="Kraberger S."/>
            <person name="Gortazar C."/>
            <person name="McFadden G."/>
            <person name="Varsani A."/>
            <person name="Esteves P.J."/>
        </authorList>
    </citation>
    <scope>NUCLEOTIDE SEQUENCE [LARGE SCALE GENOMIC DNA]</scope>
    <source>
        <strain evidence="46">Toledo</strain>
    </source>
</reference>
<evidence type="ECO:0000313" key="3">
    <source>
        <dbReference type="EMBL" id="AFU77692.1"/>
    </source>
</evidence>
<dbReference type="EMBL" id="MK388094">
    <property type="protein sequence ID" value="QAV34573.1"/>
    <property type="molecule type" value="Genomic_DNA"/>
</dbReference>
<evidence type="ECO:0000313" key="11">
    <source>
        <dbReference type="EMBL" id="QAV35587.1"/>
    </source>
</evidence>
<evidence type="ECO:0000313" key="41">
    <source>
        <dbReference type="EMBL" id="QAV42347.1"/>
    </source>
</evidence>
<evidence type="ECO:0000313" key="28">
    <source>
        <dbReference type="EMBL" id="QAV39474.1"/>
    </source>
</evidence>
<dbReference type="EMBL" id="MK388113">
    <property type="protein sequence ID" value="QAV37784.1"/>
    <property type="molecule type" value="Genomic_DNA"/>
</dbReference>
<dbReference type="EMBL" id="MK388126">
    <property type="protein sequence ID" value="QAV39981.1"/>
    <property type="molecule type" value="Genomic_DNA"/>
</dbReference>
<dbReference type="Proteomes" id="UP000294146">
    <property type="component" value="Segment"/>
</dbReference>
<evidence type="ECO:0000313" key="46">
    <source>
        <dbReference type="EMBL" id="QCO69473.1"/>
    </source>
</evidence>
<evidence type="ECO:0000313" key="12">
    <source>
        <dbReference type="EMBL" id="QAV36263.1"/>
    </source>
</evidence>
<dbReference type="Proteomes" id="UP000291891">
    <property type="component" value="Segment"/>
</dbReference>
<dbReference type="Proteomes" id="UP000291536">
    <property type="component" value="Genome"/>
</dbReference>
<dbReference type="RefSeq" id="NP_051805.1">
    <property type="nucleotide sequence ID" value="NC_001132.2"/>
</dbReference>
<dbReference type="EMBL" id="MK388122">
    <property type="protein sequence ID" value="QAV39305.1"/>
    <property type="molecule type" value="Genomic_DNA"/>
</dbReference>
<dbReference type="Proteomes" id="UP000292892">
    <property type="component" value="Genome"/>
</dbReference>
<dbReference type="Proteomes" id="UP000292676">
    <property type="component" value="Segment"/>
</dbReference>
<dbReference type="GeneID" id="932068"/>
<evidence type="ECO:0000313" key="48">
    <source>
        <dbReference type="Proteomes" id="UP000158288"/>
    </source>
</evidence>
<dbReference type="Proteomes" id="UP000294116">
    <property type="component" value="Genome"/>
</dbReference>
<dbReference type="EMBL" id="MK388137">
    <property type="protein sequence ID" value="QAV41840.1"/>
    <property type="molecule type" value="Genomic_DNA"/>
</dbReference>
<evidence type="ECO:0000313" key="26">
    <source>
        <dbReference type="EMBL" id="QAV39136.1"/>
    </source>
</evidence>
<dbReference type="EMBL" id="MK388133">
    <property type="protein sequence ID" value="QAV41164.1"/>
    <property type="molecule type" value="Genomic_DNA"/>
</dbReference>
<evidence type="ECO:0000313" key="22">
    <source>
        <dbReference type="EMBL" id="QAV38460.1"/>
    </source>
</evidence>
<dbReference type="EMBL" id="MK388108">
    <property type="protein sequence ID" value="QAV36939.1"/>
    <property type="molecule type" value="Genomic_DNA"/>
</dbReference>
<evidence type="ECO:0000313" key="40">
    <source>
        <dbReference type="EMBL" id="QAV42178.1"/>
    </source>
</evidence>
<dbReference type="EMBL" id="MK388143">
    <property type="protein sequence ID" value="QAV42854.1"/>
    <property type="molecule type" value="Genomic_DNA"/>
</dbReference>
<dbReference type="Proteomes" id="UP000293529">
    <property type="component" value="Segment"/>
</dbReference>
<dbReference type="Proteomes" id="UP000293991">
    <property type="component" value="Segment"/>
</dbReference>
<dbReference type="Proteomes" id="UP000293687">
    <property type="component" value="Segment"/>
</dbReference>
<dbReference type="EMBL" id="MK388121">
    <property type="protein sequence ID" value="QAV39136.1"/>
    <property type="molecule type" value="Genomic_DNA"/>
</dbReference>
<evidence type="ECO:0000313" key="13">
    <source>
        <dbReference type="EMBL" id="QAV36432.1"/>
    </source>
</evidence>
<dbReference type="EMBL" id="MK388109">
    <property type="protein sequence ID" value="QAV37108.1"/>
    <property type="molecule type" value="Genomic_DNA"/>
</dbReference>
<dbReference type="EMBL" id="MK388132">
    <property type="protein sequence ID" value="QAV40995.1"/>
    <property type="molecule type" value="Genomic_DNA"/>
</dbReference>
<dbReference type="Proteomes" id="UP000293155">
    <property type="component" value="Genome"/>
</dbReference>
<dbReference type="Proteomes" id="UP000292929">
    <property type="component" value="Segment"/>
</dbReference>
<dbReference type="EMBL" id="MK388119">
    <property type="protein sequence ID" value="QAV38798.1"/>
    <property type="molecule type" value="Genomic_DNA"/>
</dbReference>
<dbReference type="EMBL" id="MK388096">
    <property type="protein sequence ID" value="QAV34911.1"/>
    <property type="molecule type" value="Genomic_DNA"/>
</dbReference>
<dbReference type="KEGG" id="vg:932068"/>
<dbReference type="EMBL" id="MK388135">
    <property type="protein sequence ID" value="QAV41502.1"/>
    <property type="molecule type" value="Genomic_DNA"/>
</dbReference>
<dbReference type="Proteomes" id="UP000293088">
    <property type="component" value="Segment"/>
</dbReference>
<dbReference type="EMBL" id="MK388112">
    <property type="protein sequence ID" value="QAV37615.1"/>
    <property type="molecule type" value="Genomic_DNA"/>
</dbReference>
<dbReference type="Proteomes" id="UP000293008">
    <property type="component" value="Segment"/>
</dbReference>
<evidence type="ECO:0000313" key="21">
    <source>
        <dbReference type="EMBL" id="QAV38291.1"/>
    </source>
</evidence>
<accession>E2CZI0</accession>
<dbReference type="Proteomes" id="UP000291359">
    <property type="component" value="Segment"/>
</dbReference>
<dbReference type="Proteomes" id="UP000291149">
    <property type="component" value="Segment"/>
</dbReference>
<dbReference type="Proteomes" id="UP000293723">
    <property type="component" value="Segment"/>
</dbReference>
<dbReference type="Proteomes" id="UP000291083">
    <property type="component" value="Segment"/>
</dbReference>
<proteinExistence type="predicted"/>
<evidence type="ECO:0000313" key="10">
    <source>
        <dbReference type="EMBL" id="QAV35418.1"/>
    </source>
</evidence>
<dbReference type="Proteomes" id="UP000291627">
    <property type="component" value="Segment"/>
</dbReference>
<evidence type="ECO:0000313" key="5">
    <source>
        <dbReference type="EMBL" id="QAV34573.1"/>
    </source>
</evidence>
<dbReference type="EMBL" id="MK388131">
    <property type="protein sequence ID" value="QAV40826.1"/>
    <property type="molecule type" value="Genomic_DNA"/>
</dbReference>
<dbReference type="EMBL" id="MK388138">
    <property type="protein sequence ID" value="QAV42009.1"/>
    <property type="molecule type" value="Genomic_DNA"/>
</dbReference>
<dbReference type="EMBL" id="MK388098">
    <property type="protein sequence ID" value="QAV35249.1"/>
    <property type="molecule type" value="Genomic_DNA"/>
</dbReference>
<evidence type="ECO:0000313" key="7">
    <source>
        <dbReference type="EMBL" id="QAV34911.1"/>
    </source>
</evidence>
<dbReference type="EMBL" id="MK388130">
    <property type="protein sequence ID" value="QAV40657.1"/>
    <property type="molecule type" value="Genomic_DNA"/>
</dbReference>
<dbReference type="EMBL" id="MK388107">
    <property type="protein sequence ID" value="QAV36770.1"/>
    <property type="molecule type" value="Genomic_DNA"/>
</dbReference>
<dbReference type="Proteomes" id="UP000293478">
    <property type="component" value="Segment"/>
</dbReference>
<name>E2CZI0_9POXV</name>
<dbReference type="EMBL" id="MK388093">
    <property type="protein sequence ID" value="QAV34404.1"/>
    <property type="molecule type" value="Genomic_DNA"/>
</dbReference>
<dbReference type="Proteomes" id="UP000299834">
    <property type="component" value="Segment"/>
</dbReference>
<dbReference type="Proteomes" id="UP000293333">
    <property type="component" value="Segment"/>
</dbReference>
<evidence type="ECO:0000313" key="51">
    <source>
        <dbReference type="Proteomes" id="UP000291087"/>
    </source>
</evidence>
<dbReference type="EMBL" id="GQ409969">
    <property type="protein sequence ID" value="ADK63731.1"/>
    <property type="molecule type" value="Genomic_DNA"/>
</dbReference>
<evidence type="ECO:0000313" key="29">
    <source>
        <dbReference type="EMBL" id="QAV39643.1"/>
    </source>
</evidence>
<evidence type="ECO:0000313" key="18">
    <source>
        <dbReference type="EMBL" id="QAV37615.1"/>
    </source>
</evidence>
<gene>
    <name evidence="2 8" type="ORF">m091L</name>
</gene>
<dbReference type="Pfam" id="PF05288">
    <property type="entry name" value="Pox_A3L"/>
    <property type="match status" value="1"/>
</dbReference>
<evidence type="ECO:0000313" key="39">
    <source>
        <dbReference type="EMBL" id="QAV42009.1"/>
    </source>
</evidence>
<dbReference type="EMBL" id="MK388097">
    <property type="protein sequence ID" value="QAV35080.1"/>
    <property type="molecule type" value="Genomic_DNA"/>
</dbReference>
<reference evidence="1 49" key="1">
    <citation type="journal article" date="2009" name="J. Virol.">
        <title>Genome comparison of a nonpathogenic myxoma virus field strain with its ancestor, the virulent Lausanne strain.</title>
        <authorList>
            <person name="Morales M."/>
            <person name="Ramirez M.A."/>
            <person name="Cano M.J."/>
            <person name="Parraga M."/>
            <person name="Castilla J."/>
            <person name="Perez-Ordoyo L.I."/>
            <person name="Torres J.M."/>
            <person name="Barcena J."/>
        </authorList>
    </citation>
    <scope>NUCLEOTIDE SEQUENCE [LARGE SCALE GENOMIC DNA]</scope>
    <source>
        <strain evidence="1">6918</strain>
    </source>
</reference>
<evidence type="ECO:0000313" key="14">
    <source>
        <dbReference type="EMBL" id="QAV36770.1"/>
    </source>
</evidence>
<dbReference type="Proteomes" id="UP000292406">
    <property type="component" value="Segment"/>
</dbReference>